<protein>
    <submittedName>
        <fullName evidence="1">Uncharacterized protein</fullName>
    </submittedName>
</protein>
<keyword evidence="2" id="KW-1185">Reference proteome</keyword>
<dbReference type="Proteomes" id="UP000216052">
    <property type="component" value="Chromosome"/>
</dbReference>
<reference evidence="1" key="1">
    <citation type="submission" date="2024-05" db="EMBL/GenBank/DDBJ databases">
        <title>Isolation and characterization of Sporomusa carbonis sp. nov., a carboxydotrophic hydrogenogen in the genus of Sporomusa isolated from a charcoal burning pile.</title>
        <authorList>
            <person name="Boeer T."/>
            <person name="Rosenbaum F."/>
            <person name="Eysell L."/>
            <person name="Mueller V."/>
            <person name="Daniel R."/>
            <person name="Poehlein A."/>
        </authorList>
    </citation>
    <scope>NUCLEOTIDE SEQUENCE [LARGE SCALE GENOMIC DNA]</scope>
    <source>
        <strain evidence="1">DSM 3132</strain>
    </source>
</reference>
<evidence type="ECO:0000313" key="2">
    <source>
        <dbReference type="Proteomes" id="UP000216052"/>
    </source>
</evidence>
<name>A0ABZ3J8S0_SPOA4</name>
<proteinExistence type="predicted"/>
<sequence>MKRLFSVKVFHILTKAVPGIKMMKALTAMNGIIDELGGVLCDE</sequence>
<dbReference type="EMBL" id="CP155571">
    <property type="protein sequence ID" value="XFO74307.1"/>
    <property type="molecule type" value="Genomic_DNA"/>
</dbReference>
<organism evidence="1 2">
    <name type="scientific">Sporomusa acidovorans (strain ATCC 49682 / DSM 3132 / Mol)</name>
    <dbReference type="NCBI Taxonomy" id="1123286"/>
    <lineage>
        <taxon>Bacteria</taxon>
        <taxon>Bacillati</taxon>
        <taxon>Bacillota</taxon>
        <taxon>Negativicutes</taxon>
        <taxon>Selenomonadales</taxon>
        <taxon>Sporomusaceae</taxon>
        <taxon>Sporomusa</taxon>
    </lineage>
</organism>
<accession>A0ABZ3J8S0</accession>
<evidence type="ECO:0000313" key="1">
    <source>
        <dbReference type="EMBL" id="XFO74307.1"/>
    </source>
</evidence>
<gene>
    <name evidence="1" type="ORF">SPACI_044170</name>
</gene>